<comment type="subcellular location">
    <subcellularLocation>
        <location evidence="1 7">Periplasm</location>
    </subcellularLocation>
</comment>
<comment type="similarity">
    <text evidence="2 7">Belongs to the FlgA family.</text>
</comment>
<evidence type="ECO:0000313" key="10">
    <source>
        <dbReference type="Proteomes" id="UP000010820"/>
    </source>
</evidence>
<dbReference type="PANTHER" id="PTHR36307">
    <property type="entry name" value="FLAGELLA BASAL BODY P-RING FORMATION PROTEIN FLGA"/>
    <property type="match status" value="1"/>
</dbReference>
<dbReference type="HOGENOM" id="CLU_070510_4_0_6"/>
<dbReference type="NCBIfam" id="TIGR03170">
    <property type="entry name" value="flgA_cterm"/>
    <property type="match status" value="1"/>
</dbReference>
<proteinExistence type="inferred from homology"/>
<evidence type="ECO:0000256" key="2">
    <source>
        <dbReference type="ARBA" id="ARBA00010474"/>
    </source>
</evidence>
<name>L0GQ99_STUST</name>
<comment type="function">
    <text evidence="6 7">Involved in the assembly process of the P-ring formation. It may associate with FlgF on the rod constituting a structure essential for the P-ring assembly or may act as a modulator protein for the P-ring assembly.</text>
</comment>
<dbReference type="Gene3D" id="3.90.1210.10">
    <property type="entry name" value="Antifreeze-like/N-acetylneuraminic acid synthase C-terminal domain"/>
    <property type="match status" value="1"/>
</dbReference>
<accession>L0GQ99</accession>
<feature type="signal peptide" evidence="7">
    <location>
        <begin position="1"/>
        <end position="33"/>
    </location>
</feature>
<evidence type="ECO:0000313" key="9">
    <source>
        <dbReference type="EMBL" id="AGA87474.1"/>
    </source>
</evidence>
<keyword evidence="9" id="KW-0966">Cell projection</keyword>
<dbReference type="SMART" id="SM00858">
    <property type="entry name" value="SAF"/>
    <property type="match status" value="1"/>
</dbReference>
<dbReference type="KEGG" id="psh:Psest_2971"/>
<dbReference type="GO" id="GO:0044780">
    <property type="term" value="P:bacterial-type flagellum assembly"/>
    <property type="evidence" value="ECO:0007669"/>
    <property type="project" value="InterPro"/>
</dbReference>
<dbReference type="EMBL" id="CP003071">
    <property type="protein sequence ID" value="AGA87474.1"/>
    <property type="molecule type" value="Genomic_DNA"/>
</dbReference>
<organism evidence="9 10">
    <name type="scientific">Stutzerimonas stutzeri RCH2</name>
    <dbReference type="NCBI Taxonomy" id="644801"/>
    <lineage>
        <taxon>Bacteria</taxon>
        <taxon>Pseudomonadati</taxon>
        <taxon>Pseudomonadota</taxon>
        <taxon>Gammaproteobacteria</taxon>
        <taxon>Pseudomonadales</taxon>
        <taxon>Pseudomonadaceae</taxon>
        <taxon>Stutzerimonas</taxon>
    </lineage>
</organism>
<dbReference type="InterPro" id="IPR039246">
    <property type="entry name" value="Flagellar_FlgA"/>
</dbReference>
<evidence type="ECO:0000256" key="5">
    <source>
        <dbReference type="ARBA" id="ARBA00022764"/>
    </source>
</evidence>
<evidence type="ECO:0000256" key="1">
    <source>
        <dbReference type="ARBA" id="ARBA00004418"/>
    </source>
</evidence>
<dbReference type="STRING" id="644801.Psest_2971"/>
<reference evidence="9 10" key="1">
    <citation type="submission" date="2011-10" db="EMBL/GenBank/DDBJ databases">
        <title>Complete sequence of chromosome of Pseudomonas stutzeri RCH2.</title>
        <authorList>
            <consortium name="US DOE Joint Genome Institute"/>
            <person name="Lucas S."/>
            <person name="Han J."/>
            <person name="Lapidus A."/>
            <person name="Cheng J.-F."/>
            <person name="Goodwin L."/>
            <person name="Pitluck S."/>
            <person name="Peters L."/>
            <person name="Ovchinnikova G."/>
            <person name="Zeytun A."/>
            <person name="Lu M."/>
            <person name="Detter J.C."/>
            <person name="Han C."/>
            <person name="Tapia R."/>
            <person name="Land M."/>
            <person name="Hauser L."/>
            <person name="Kyrpides N."/>
            <person name="Ivanova N."/>
            <person name="Pagani I."/>
            <person name="Chakraborty R."/>
            <person name="Arkin A."/>
            <person name="Dehal P."/>
            <person name="Wall J."/>
            <person name="Hazen T."/>
            <person name="Woyke T."/>
        </authorList>
    </citation>
    <scope>NUCLEOTIDE SEQUENCE [LARGE SCALE GENOMIC DNA]</scope>
    <source>
        <strain evidence="9 10">RCH2</strain>
    </source>
</reference>
<dbReference type="AlphaFoldDB" id="L0GQ99"/>
<dbReference type="Proteomes" id="UP000010820">
    <property type="component" value="Chromosome"/>
</dbReference>
<feature type="chain" id="PRO_5005138730" description="Flagella basal body P-ring formation protein FlgA" evidence="7">
    <location>
        <begin position="34"/>
        <end position="250"/>
    </location>
</feature>
<dbReference type="GO" id="GO:0042597">
    <property type="term" value="C:periplasmic space"/>
    <property type="evidence" value="ECO:0007669"/>
    <property type="project" value="UniProtKB-SubCell"/>
</dbReference>
<evidence type="ECO:0000256" key="3">
    <source>
        <dbReference type="ARBA" id="ARBA00014754"/>
    </source>
</evidence>
<gene>
    <name evidence="9" type="ORF">Psest_2971</name>
</gene>
<keyword evidence="9" id="KW-0282">Flagellum</keyword>
<dbReference type="InterPro" id="IPR017585">
    <property type="entry name" value="SAF_FlgA"/>
</dbReference>
<evidence type="ECO:0000256" key="7">
    <source>
        <dbReference type="RuleBase" id="RU362063"/>
    </source>
</evidence>
<keyword evidence="5 7" id="KW-0574">Periplasm</keyword>
<keyword evidence="4 7" id="KW-0732">Signal</keyword>
<dbReference type="PANTHER" id="PTHR36307:SF1">
    <property type="entry name" value="FLAGELLA BASAL BODY P-RING FORMATION PROTEIN FLGA"/>
    <property type="match status" value="1"/>
</dbReference>
<dbReference type="CDD" id="cd11614">
    <property type="entry name" value="SAF_CpaB_FlgA_like"/>
    <property type="match status" value="1"/>
</dbReference>
<dbReference type="eggNOG" id="COG1261">
    <property type="taxonomic scope" value="Bacteria"/>
</dbReference>
<sequence>MNVHMTIFRRSRQMLCGYLLLTALCAMSQFTHASTMSHPDQLIDVTEQFLERAVVDYLNRSSIVARHEIAVSRLDPRLRLNQCDQPLAASFANSAPPIGRVTVRVSCEGNAPWSVFVPAQVRLYREVVVANRSLLRDTVLADADVSLAERDVSNLNQGYLTRLDEVLGNKLTRPVQPDQVITPNQMELAKVVRKGDQVVITARSGSISVRMPGEAMTDGVPGKQIPVKNQRSGRIIKARVTGPGQVEVAM</sequence>
<keyword evidence="9" id="KW-0969">Cilium</keyword>
<evidence type="ECO:0000256" key="6">
    <source>
        <dbReference type="ARBA" id="ARBA00025643"/>
    </source>
</evidence>
<evidence type="ECO:0000256" key="4">
    <source>
        <dbReference type="ARBA" id="ARBA00022729"/>
    </source>
</evidence>
<dbReference type="Gene3D" id="2.30.30.760">
    <property type="match status" value="1"/>
</dbReference>
<dbReference type="InterPro" id="IPR041231">
    <property type="entry name" value="FlgA_N"/>
</dbReference>
<keyword evidence="7" id="KW-1005">Bacterial flagellum biogenesis</keyword>
<dbReference type="InterPro" id="IPR013974">
    <property type="entry name" value="SAF"/>
</dbReference>
<dbReference type="Pfam" id="PF17656">
    <property type="entry name" value="ChapFlgA_N"/>
    <property type="match status" value="1"/>
</dbReference>
<protein>
    <recommendedName>
        <fullName evidence="3 7">Flagella basal body P-ring formation protein FlgA</fullName>
    </recommendedName>
</protein>
<dbReference type="Pfam" id="PF13144">
    <property type="entry name" value="ChapFlgA"/>
    <property type="match status" value="1"/>
</dbReference>
<evidence type="ECO:0000259" key="8">
    <source>
        <dbReference type="SMART" id="SM00858"/>
    </source>
</evidence>
<feature type="domain" description="SAF" evidence="8">
    <location>
        <begin position="125"/>
        <end position="187"/>
    </location>
</feature>
<dbReference type="PATRIC" id="fig|644801.3.peg.2899"/>